<dbReference type="AlphaFoldDB" id="A0AAW1TLN3"/>
<dbReference type="EMBL" id="JALJOV010000015">
    <property type="protein sequence ID" value="KAK9868694.1"/>
    <property type="molecule type" value="Genomic_DNA"/>
</dbReference>
<feature type="compositionally biased region" description="Polar residues" evidence="1">
    <location>
        <begin position="70"/>
        <end position="79"/>
    </location>
</feature>
<evidence type="ECO:0000313" key="2">
    <source>
        <dbReference type="EMBL" id="KAK9868694.1"/>
    </source>
</evidence>
<gene>
    <name evidence="2" type="ORF">WJX84_000624</name>
</gene>
<reference evidence="2 3" key="1">
    <citation type="journal article" date="2024" name="Nat. Commun.">
        <title>Phylogenomics reveals the evolutionary origins of lichenization in chlorophyte algae.</title>
        <authorList>
            <person name="Puginier C."/>
            <person name="Libourel C."/>
            <person name="Otte J."/>
            <person name="Skaloud P."/>
            <person name="Haon M."/>
            <person name="Grisel S."/>
            <person name="Petersen M."/>
            <person name="Berrin J.G."/>
            <person name="Delaux P.M."/>
            <person name="Dal Grande F."/>
            <person name="Keller J."/>
        </authorList>
    </citation>
    <scope>NUCLEOTIDE SEQUENCE [LARGE SCALE GENOMIC DNA]</scope>
    <source>
        <strain evidence="2 3">SAG 2523</strain>
    </source>
</reference>
<evidence type="ECO:0000256" key="1">
    <source>
        <dbReference type="SAM" id="MobiDB-lite"/>
    </source>
</evidence>
<sequence length="232" mass="24048">MASCDLQGQALLEALQHIAALPGMPAPLVAAGTLDALQRLAASGSAIMRATCKTIEALLLLGPAAESTVSSRVNSSPTSAAEAHRRSRGATRKLDLEQGSRQANNENDPGASKSDGEAFKSCLPLPCRPISSRDDQCLFDLQVRLQFSQEAVVVLQAVETLHAAVAVEMPTEILLQRPACLQALLQLLLNADPEGCTNATQGSAGRAAVFTSGHSQGHGFSVEELPGDSGGG</sequence>
<dbReference type="Proteomes" id="UP001485043">
    <property type="component" value="Unassembled WGS sequence"/>
</dbReference>
<feature type="region of interest" description="Disordered" evidence="1">
    <location>
        <begin position="70"/>
        <end position="117"/>
    </location>
</feature>
<name>A0AAW1TLN3_9CHLO</name>
<protein>
    <submittedName>
        <fullName evidence="2">Uncharacterized protein</fullName>
    </submittedName>
</protein>
<evidence type="ECO:0000313" key="3">
    <source>
        <dbReference type="Proteomes" id="UP001485043"/>
    </source>
</evidence>
<organism evidence="2 3">
    <name type="scientific">Apatococcus fuscideae</name>
    <dbReference type="NCBI Taxonomy" id="2026836"/>
    <lineage>
        <taxon>Eukaryota</taxon>
        <taxon>Viridiplantae</taxon>
        <taxon>Chlorophyta</taxon>
        <taxon>core chlorophytes</taxon>
        <taxon>Trebouxiophyceae</taxon>
        <taxon>Chlorellales</taxon>
        <taxon>Chlorellaceae</taxon>
        <taxon>Apatococcus</taxon>
    </lineage>
</organism>
<comment type="caution">
    <text evidence="2">The sequence shown here is derived from an EMBL/GenBank/DDBJ whole genome shotgun (WGS) entry which is preliminary data.</text>
</comment>
<proteinExistence type="predicted"/>
<accession>A0AAW1TLN3</accession>
<keyword evidence="3" id="KW-1185">Reference proteome</keyword>